<proteinExistence type="predicted"/>
<protein>
    <recommendedName>
        <fullName evidence="6">POTRA domain-containing protein</fullName>
    </recommendedName>
</protein>
<evidence type="ECO:0000256" key="5">
    <source>
        <dbReference type="SAM" id="SignalP"/>
    </source>
</evidence>
<evidence type="ECO:0000256" key="2">
    <source>
        <dbReference type="ARBA" id="ARBA00022452"/>
    </source>
</evidence>
<dbReference type="OrthoDB" id="9768717at2"/>
<sequence length="479" mass="54788">MRICLPILGCCVLLLSFGDGKAQDVFVNSVLLYSTDHLQATTPVADSVFTIKEIIIAGNKRTRKSTVLRELPFHASDTYPLAEIVEKLEVTQRQLMNTGLFRSVVVNLQSASEEQVIVNIQVEEKWYFYPQPFVRIANGSFSQWNDRGRPLNHLNYGIKLTQYNFSGRNDKAYINLTSGYTKKIALQYQGFYFDKALKWSGSLSVAHGKNREINYITQNNKVISVKDPDGYLYEFSQASFDLLYRPAIKTRHTFSVGYNYNRIADTVRKLNKNYAPTENVYRFPYLSYSVSFTDFDFNPYPTRGRYADFSIYKAGINNPVNLWQLAASGTQYLAAGRKGYFSVKLAGMLKLPFKQPYITQQFLGYGDAYLQGYENYIIDGVAGGYSKQTFGYNLLKTEIPLPKKKWFKSLHNIPLKVYAKVYTNEGYVYNPAPGFTNGLTNRMLYSTGFGIDILAFTDLLFKIEWSFNRLGQNGIFLHQ</sequence>
<dbReference type="EMBL" id="CP042433">
    <property type="protein sequence ID" value="QEC56984.1"/>
    <property type="molecule type" value="Genomic_DNA"/>
</dbReference>
<dbReference type="Gene3D" id="2.40.160.50">
    <property type="entry name" value="membrane protein fhac: a member of the omp85/tpsb transporter family"/>
    <property type="match status" value="1"/>
</dbReference>
<dbReference type="Gene3D" id="3.10.20.310">
    <property type="entry name" value="membrane protein fhac"/>
    <property type="match status" value="1"/>
</dbReference>
<feature type="signal peptide" evidence="5">
    <location>
        <begin position="1"/>
        <end position="22"/>
    </location>
</feature>
<keyword evidence="4" id="KW-0472">Membrane</keyword>
<comment type="subcellular location">
    <subcellularLocation>
        <location evidence="1">Membrane</location>
    </subcellularLocation>
</comment>
<organism evidence="7 8">
    <name type="scientific">Flavisolibacter ginsenosidimutans</name>
    <dbReference type="NCBI Taxonomy" id="661481"/>
    <lineage>
        <taxon>Bacteria</taxon>
        <taxon>Pseudomonadati</taxon>
        <taxon>Bacteroidota</taxon>
        <taxon>Chitinophagia</taxon>
        <taxon>Chitinophagales</taxon>
        <taxon>Chitinophagaceae</taxon>
        <taxon>Flavisolibacter</taxon>
    </lineage>
</organism>
<dbReference type="PANTHER" id="PTHR12815:SF18">
    <property type="entry name" value="SORTING AND ASSEMBLY MACHINERY COMPONENT 50 HOMOLOG"/>
    <property type="match status" value="1"/>
</dbReference>
<accession>A0A5B8UJY5</accession>
<evidence type="ECO:0000259" key="6">
    <source>
        <dbReference type="PROSITE" id="PS51779"/>
    </source>
</evidence>
<dbReference type="PANTHER" id="PTHR12815">
    <property type="entry name" value="SORTING AND ASSEMBLY MACHINERY SAMM50 PROTEIN FAMILY MEMBER"/>
    <property type="match status" value="1"/>
</dbReference>
<evidence type="ECO:0000256" key="3">
    <source>
        <dbReference type="ARBA" id="ARBA00022692"/>
    </source>
</evidence>
<evidence type="ECO:0000256" key="1">
    <source>
        <dbReference type="ARBA" id="ARBA00004370"/>
    </source>
</evidence>
<dbReference type="Pfam" id="PF07244">
    <property type="entry name" value="POTRA"/>
    <property type="match status" value="1"/>
</dbReference>
<keyword evidence="3" id="KW-0812">Transmembrane</keyword>
<dbReference type="AlphaFoldDB" id="A0A5B8UJY5"/>
<dbReference type="PROSITE" id="PS51779">
    <property type="entry name" value="POTRA"/>
    <property type="match status" value="1"/>
</dbReference>
<evidence type="ECO:0000313" key="7">
    <source>
        <dbReference type="EMBL" id="QEC56984.1"/>
    </source>
</evidence>
<evidence type="ECO:0000256" key="4">
    <source>
        <dbReference type="ARBA" id="ARBA00023136"/>
    </source>
</evidence>
<keyword evidence="8" id="KW-1185">Reference proteome</keyword>
<name>A0A5B8UJY5_9BACT</name>
<keyword evidence="5" id="KW-0732">Signal</keyword>
<feature type="domain" description="POTRA" evidence="6">
    <location>
        <begin position="49"/>
        <end position="125"/>
    </location>
</feature>
<evidence type="ECO:0000313" key="8">
    <source>
        <dbReference type="Proteomes" id="UP000321204"/>
    </source>
</evidence>
<dbReference type="KEGG" id="fgg:FSB75_14105"/>
<keyword evidence="2" id="KW-1134">Transmembrane beta strand</keyword>
<dbReference type="InterPro" id="IPR010827">
    <property type="entry name" value="BamA/TamA_POTRA"/>
</dbReference>
<gene>
    <name evidence="7" type="ORF">FSB75_14105</name>
</gene>
<dbReference type="GO" id="GO:0019867">
    <property type="term" value="C:outer membrane"/>
    <property type="evidence" value="ECO:0007669"/>
    <property type="project" value="InterPro"/>
</dbReference>
<dbReference type="InterPro" id="IPR034746">
    <property type="entry name" value="POTRA"/>
</dbReference>
<reference evidence="7 8" key="1">
    <citation type="journal article" date="2015" name="Int. J. Syst. Evol. Microbiol.">
        <title>Flavisolibacter ginsenosidimutans sp. nov., with ginsenoside-converting activity isolated from soil used for cultivating ginseng.</title>
        <authorList>
            <person name="Zhao Y."/>
            <person name="Liu Q."/>
            <person name="Kang M.S."/>
            <person name="Jin F."/>
            <person name="Yu H."/>
            <person name="Im W.T."/>
        </authorList>
    </citation>
    <scope>NUCLEOTIDE SEQUENCE [LARGE SCALE GENOMIC DNA]</scope>
    <source>
        <strain evidence="7 8">Gsoil 636</strain>
    </source>
</reference>
<dbReference type="InterPro" id="IPR039910">
    <property type="entry name" value="D15-like"/>
</dbReference>
<feature type="chain" id="PRO_5022886870" description="POTRA domain-containing protein" evidence="5">
    <location>
        <begin position="23"/>
        <end position="479"/>
    </location>
</feature>
<dbReference type="Proteomes" id="UP000321204">
    <property type="component" value="Chromosome"/>
</dbReference>